<dbReference type="NCBIfam" id="TIGR00229">
    <property type="entry name" value="sensory_box"/>
    <property type="match status" value="1"/>
</dbReference>
<proteinExistence type="predicted"/>
<dbReference type="RefSeq" id="WP_102330600.1">
    <property type="nucleotide sequence ID" value="NZ_CP058566.2"/>
</dbReference>
<keyword evidence="7" id="KW-0067">ATP-binding</keyword>
<protein>
    <recommendedName>
        <fullName evidence="2">histidine kinase</fullName>
        <ecNumber evidence="2">2.7.13.3</ecNumber>
    </recommendedName>
</protein>
<dbReference type="PANTHER" id="PTHR24421:SF10">
    <property type="entry name" value="NITRATE_NITRITE SENSOR PROTEIN NARQ"/>
    <property type="match status" value="1"/>
</dbReference>
<evidence type="ECO:0000256" key="2">
    <source>
        <dbReference type="ARBA" id="ARBA00012438"/>
    </source>
</evidence>
<gene>
    <name evidence="10" type="ORF">JP09_007525</name>
</gene>
<evidence type="ECO:0000256" key="3">
    <source>
        <dbReference type="ARBA" id="ARBA00022553"/>
    </source>
</evidence>
<dbReference type="PROSITE" id="PS50112">
    <property type="entry name" value="PAS"/>
    <property type="match status" value="1"/>
</dbReference>
<keyword evidence="6" id="KW-0418">Kinase</keyword>
<dbReference type="Gene3D" id="3.30.565.10">
    <property type="entry name" value="Histidine kinase-like ATPase, C-terminal domain"/>
    <property type="match status" value="1"/>
</dbReference>
<organism evidence="10 11">
    <name type="scientific">Dehalogenimonas etheniformans</name>
    <dbReference type="NCBI Taxonomy" id="1536648"/>
    <lineage>
        <taxon>Bacteria</taxon>
        <taxon>Bacillati</taxon>
        <taxon>Chloroflexota</taxon>
        <taxon>Dehalococcoidia</taxon>
        <taxon>Dehalococcoidales</taxon>
        <taxon>Dehalococcoidaceae</taxon>
        <taxon>Dehalogenimonas</taxon>
    </lineage>
</organism>
<dbReference type="OrthoDB" id="9811717at2"/>
<dbReference type="Pfam" id="PF13188">
    <property type="entry name" value="PAS_8"/>
    <property type="match status" value="1"/>
</dbReference>
<comment type="caution">
    <text evidence="10">The sequence shown here is derived from an EMBL/GenBank/DDBJ whole genome shotgun (WGS) entry which is preliminary data.</text>
</comment>
<evidence type="ECO:0000256" key="8">
    <source>
        <dbReference type="ARBA" id="ARBA00023012"/>
    </source>
</evidence>
<keyword evidence="3 9" id="KW-0597">Phosphoprotein</keyword>
<dbReference type="CDD" id="cd00130">
    <property type="entry name" value="PAS"/>
    <property type="match status" value="1"/>
</dbReference>
<dbReference type="InterPro" id="IPR036890">
    <property type="entry name" value="HATPase_C_sf"/>
</dbReference>
<reference evidence="10 11" key="1">
    <citation type="journal article" date="2017" name="ISME J.">
        <title>Grape pomace compost harbors organohalide-respiring Dehalogenimonas species with novel reductive dehalogenase genes.</title>
        <authorList>
            <person name="Yang Y."/>
            <person name="Higgins S.A."/>
            <person name="Yan J."/>
            <person name="Simsir B."/>
            <person name="Chourey K."/>
            <person name="Iyer R."/>
            <person name="Hettich R.L."/>
            <person name="Baldwin B."/>
            <person name="Ogles D.M."/>
            <person name="Loffler F.E."/>
        </authorList>
    </citation>
    <scope>NUCLEOTIDE SEQUENCE [LARGE SCALE GENOMIC DNA]</scope>
    <source>
        <strain evidence="10 11">GP</strain>
    </source>
</reference>
<keyword evidence="4" id="KW-0808">Transferase</keyword>
<name>A0A2P5P5L2_9CHLR</name>
<evidence type="ECO:0000256" key="7">
    <source>
        <dbReference type="ARBA" id="ARBA00022840"/>
    </source>
</evidence>
<dbReference type="GO" id="GO:0000155">
    <property type="term" value="F:phosphorelay sensor kinase activity"/>
    <property type="evidence" value="ECO:0007669"/>
    <property type="project" value="InterPro"/>
</dbReference>
<dbReference type="CDD" id="cd16917">
    <property type="entry name" value="HATPase_UhpB-NarQ-NarX-like"/>
    <property type="match status" value="1"/>
</dbReference>
<dbReference type="EC" id="2.7.13.3" evidence="2"/>
<dbReference type="GO" id="GO:0005506">
    <property type="term" value="F:iron ion binding"/>
    <property type="evidence" value="ECO:0007669"/>
    <property type="project" value="InterPro"/>
</dbReference>
<dbReference type="Pfam" id="PF02518">
    <property type="entry name" value="HATPase_c"/>
    <property type="match status" value="1"/>
</dbReference>
<dbReference type="GO" id="GO:0005737">
    <property type="term" value="C:cytoplasm"/>
    <property type="evidence" value="ECO:0007669"/>
    <property type="project" value="InterPro"/>
</dbReference>
<keyword evidence="5" id="KW-0547">Nucleotide-binding</keyword>
<dbReference type="InterPro" id="IPR035965">
    <property type="entry name" value="PAS-like_dom_sf"/>
</dbReference>
<accession>A0A2P5P5L2</accession>
<feature type="modified residue" description="Phosphohistidine; by autocatalysis" evidence="9">
    <location>
        <position position="205"/>
    </location>
</feature>
<dbReference type="Gene3D" id="3.30.450.20">
    <property type="entry name" value="PAS domain"/>
    <property type="match status" value="1"/>
</dbReference>
<evidence type="ECO:0000256" key="5">
    <source>
        <dbReference type="ARBA" id="ARBA00022741"/>
    </source>
</evidence>
<keyword evidence="11" id="KW-1185">Reference proteome</keyword>
<evidence type="ECO:0000256" key="4">
    <source>
        <dbReference type="ARBA" id="ARBA00022679"/>
    </source>
</evidence>
<keyword evidence="8" id="KW-0902">Two-component regulatory system</keyword>
<evidence type="ECO:0000256" key="1">
    <source>
        <dbReference type="ARBA" id="ARBA00000085"/>
    </source>
</evidence>
<dbReference type="SMART" id="SM00091">
    <property type="entry name" value="PAS"/>
    <property type="match status" value="1"/>
</dbReference>
<dbReference type="GO" id="GO:0016020">
    <property type="term" value="C:membrane"/>
    <property type="evidence" value="ECO:0007669"/>
    <property type="project" value="InterPro"/>
</dbReference>
<dbReference type="InterPro" id="IPR003594">
    <property type="entry name" value="HATPase_dom"/>
</dbReference>
<dbReference type="PROSITE" id="PS50109">
    <property type="entry name" value="HIS_KIN"/>
    <property type="match status" value="1"/>
</dbReference>
<comment type="catalytic activity">
    <reaction evidence="1">
        <text>ATP + protein L-histidine = ADP + protein N-phospho-L-histidine.</text>
        <dbReference type="EC" id="2.7.13.3"/>
    </reaction>
</comment>
<dbReference type="SUPFAM" id="SSF55785">
    <property type="entry name" value="PYP-like sensor domain (PAS domain)"/>
    <property type="match status" value="1"/>
</dbReference>
<dbReference type="SUPFAM" id="SSF55874">
    <property type="entry name" value="ATPase domain of HSP90 chaperone/DNA topoisomerase II/histidine kinase"/>
    <property type="match status" value="1"/>
</dbReference>
<dbReference type="InterPro" id="IPR005467">
    <property type="entry name" value="His_kinase_dom"/>
</dbReference>
<evidence type="ECO:0000313" key="10">
    <source>
        <dbReference type="EMBL" id="PPD57588.1"/>
    </source>
</evidence>
<evidence type="ECO:0000313" key="11">
    <source>
        <dbReference type="Proteomes" id="UP000235653"/>
    </source>
</evidence>
<dbReference type="InterPro" id="IPR000014">
    <property type="entry name" value="PAS"/>
</dbReference>
<dbReference type="Gene3D" id="1.20.5.1930">
    <property type="match status" value="1"/>
</dbReference>
<evidence type="ECO:0000256" key="9">
    <source>
        <dbReference type="PIRSR" id="PIRSR037432-51"/>
    </source>
</evidence>
<dbReference type="Pfam" id="PF07730">
    <property type="entry name" value="HisKA_3"/>
    <property type="match status" value="1"/>
</dbReference>
<dbReference type="Proteomes" id="UP000235653">
    <property type="component" value="Unassembled WGS sequence"/>
</dbReference>
<dbReference type="PANTHER" id="PTHR24421">
    <property type="entry name" value="NITRATE/NITRITE SENSOR PROTEIN NARX-RELATED"/>
    <property type="match status" value="1"/>
</dbReference>
<dbReference type="InterPro" id="IPR011712">
    <property type="entry name" value="Sig_transdc_His_kin_sub3_dim/P"/>
</dbReference>
<dbReference type="InterPro" id="IPR050482">
    <property type="entry name" value="Sensor_HK_TwoCompSys"/>
</dbReference>
<dbReference type="AlphaFoldDB" id="A0A2P5P5L2"/>
<dbReference type="EMBL" id="JQAN02000011">
    <property type="protein sequence ID" value="PPD57588.1"/>
    <property type="molecule type" value="Genomic_DNA"/>
</dbReference>
<evidence type="ECO:0000256" key="6">
    <source>
        <dbReference type="ARBA" id="ARBA00022777"/>
    </source>
</evidence>
<dbReference type="GO" id="GO:0046983">
    <property type="term" value="F:protein dimerization activity"/>
    <property type="evidence" value="ECO:0007669"/>
    <property type="project" value="InterPro"/>
</dbReference>
<sequence length="391" mass="44076">MDSKQQKQHNLEVSELRYRRLFETAQDGILILDGDSGNITEVNPFLLRILGYSKEEIIGKKLWEIGAFKDVAASQQAYATLQSKKYVRYTNLPLVTKEGRLSQVEFVSNVYMVDGDRVIQCNIRDITDTIKAKKKVASIQKALKKLNAQLEDRIKEQTKELSSTNAKLVEQLEYRSRDAESLRSLSKRLLNAQEEERRSVARELHDEVGQNLTVLKLMLGRAKVKAPEELKPVFGELSDAVNEVVRQVRNLSMSLRPGGLDELGLIPALESLFDNLNSQAGLKVHFESQDIVQFSPEVRITIYRIVQESLTNIMRHGETKEAWVRLLRLDGQLFLSVKDRGQGFDIDSIRVNRSTGLLAMRERATLVGGECNIESIIGKGTSVNVSVPLPG</sequence>
<comment type="PTM">
    <text evidence="9">Autophosphorylated.</text>
</comment>
<dbReference type="GO" id="GO:0005524">
    <property type="term" value="F:ATP binding"/>
    <property type="evidence" value="ECO:0007669"/>
    <property type="project" value="UniProtKB-KW"/>
</dbReference>